<reference evidence="1" key="1">
    <citation type="submission" date="2025-08" db="UniProtKB">
        <authorList>
            <consortium name="Ensembl"/>
        </authorList>
    </citation>
    <scope>IDENTIFICATION</scope>
</reference>
<organism evidence="1 2">
    <name type="scientific">Leptobrachium leishanense</name>
    <name type="common">Leishan spiny toad</name>
    <dbReference type="NCBI Taxonomy" id="445787"/>
    <lineage>
        <taxon>Eukaryota</taxon>
        <taxon>Metazoa</taxon>
        <taxon>Chordata</taxon>
        <taxon>Craniata</taxon>
        <taxon>Vertebrata</taxon>
        <taxon>Euteleostomi</taxon>
        <taxon>Amphibia</taxon>
        <taxon>Batrachia</taxon>
        <taxon>Anura</taxon>
        <taxon>Pelobatoidea</taxon>
        <taxon>Megophryidae</taxon>
        <taxon>Leptobrachium</taxon>
    </lineage>
</organism>
<keyword evidence="2" id="KW-1185">Reference proteome</keyword>
<dbReference type="Proteomes" id="UP000694569">
    <property type="component" value="Unplaced"/>
</dbReference>
<dbReference type="AlphaFoldDB" id="A0A8C5R4N5"/>
<accession>A0A8C5R4N5</accession>
<protein>
    <submittedName>
        <fullName evidence="1">Uncharacterized protein</fullName>
    </submittedName>
</protein>
<dbReference type="Ensembl" id="ENSLLET00000048144.1">
    <property type="protein sequence ID" value="ENSLLEP00000046306.1"/>
    <property type="gene ID" value="ENSLLEG00000029362.1"/>
</dbReference>
<sequence length="69" mass="7899">MEIQSFYHYFSASSGAADYIGGKLQRRGGGGPEHSIGEHERAIDFSPYLEDARRRRIITVRHHQRRGGR</sequence>
<reference evidence="1" key="2">
    <citation type="submission" date="2025-09" db="UniProtKB">
        <authorList>
            <consortium name="Ensembl"/>
        </authorList>
    </citation>
    <scope>IDENTIFICATION</scope>
</reference>
<evidence type="ECO:0000313" key="2">
    <source>
        <dbReference type="Proteomes" id="UP000694569"/>
    </source>
</evidence>
<proteinExistence type="predicted"/>
<name>A0A8C5R4N5_9ANUR</name>
<evidence type="ECO:0000313" key="1">
    <source>
        <dbReference type="Ensembl" id="ENSLLEP00000046306.1"/>
    </source>
</evidence>